<dbReference type="InterPro" id="IPR051576">
    <property type="entry name" value="PX-Rho_GAP"/>
</dbReference>
<feature type="compositionally biased region" description="Polar residues" evidence="2">
    <location>
        <begin position="929"/>
        <end position="945"/>
    </location>
</feature>
<dbReference type="AlphaFoldDB" id="A0A6A0GXA3"/>
<dbReference type="SMART" id="SM00324">
    <property type="entry name" value="RhoGAP"/>
    <property type="match status" value="1"/>
</dbReference>
<dbReference type="Proteomes" id="UP000711488">
    <property type="component" value="Unassembled WGS sequence"/>
</dbReference>
<dbReference type="EMBL" id="JQDR03012551">
    <property type="protein sequence ID" value="KAA0191086.1"/>
    <property type="molecule type" value="Genomic_DNA"/>
</dbReference>
<dbReference type="GO" id="GO:0005096">
    <property type="term" value="F:GTPase activator activity"/>
    <property type="evidence" value="ECO:0007669"/>
    <property type="project" value="UniProtKB-KW"/>
</dbReference>
<dbReference type="InterPro" id="IPR008936">
    <property type="entry name" value="Rho_GTPase_activation_prot"/>
</dbReference>
<evidence type="ECO:0000256" key="2">
    <source>
        <dbReference type="SAM" id="MobiDB-lite"/>
    </source>
</evidence>
<dbReference type="PANTHER" id="PTHR15729">
    <property type="entry name" value="CDC42 GTPASE-ACTIVATING PROTEIN"/>
    <property type="match status" value="1"/>
</dbReference>
<organism evidence="4">
    <name type="scientific">Hyalella azteca</name>
    <name type="common">Amphipod</name>
    <dbReference type="NCBI Taxonomy" id="294128"/>
    <lineage>
        <taxon>Eukaryota</taxon>
        <taxon>Metazoa</taxon>
        <taxon>Ecdysozoa</taxon>
        <taxon>Arthropoda</taxon>
        <taxon>Crustacea</taxon>
        <taxon>Multicrustacea</taxon>
        <taxon>Malacostraca</taxon>
        <taxon>Eumalacostraca</taxon>
        <taxon>Peracarida</taxon>
        <taxon>Amphipoda</taxon>
        <taxon>Senticaudata</taxon>
        <taxon>Talitrida</taxon>
        <taxon>Talitroidea</taxon>
        <taxon>Hyalellidae</taxon>
        <taxon>Hyalella</taxon>
    </lineage>
</organism>
<dbReference type="InterPro" id="IPR000198">
    <property type="entry name" value="RhoGAP_dom"/>
</dbReference>
<feature type="compositionally biased region" description="Basic and acidic residues" evidence="2">
    <location>
        <begin position="910"/>
        <end position="926"/>
    </location>
</feature>
<reference evidence="4" key="3">
    <citation type="submission" date="2019-06" db="EMBL/GenBank/DDBJ databases">
        <authorList>
            <person name="Poynton C."/>
            <person name="Hasenbein S."/>
            <person name="Benoit J.B."/>
            <person name="Sepulveda M.S."/>
            <person name="Poelchau M.F."/>
            <person name="Murali S.C."/>
            <person name="Chen S."/>
            <person name="Glastad K.M."/>
            <person name="Werren J.H."/>
            <person name="Vineis J.H."/>
            <person name="Bowen J.L."/>
            <person name="Friedrich M."/>
            <person name="Jones J."/>
            <person name="Robertson H.M."/>
            <person name="Feyereisen R."/>
            <person name="Mechler-Hickson A."/>
            <person name="Mathers N."/>
            <person name="Lee C.E."/>
            <person name="Colbourne J.K."/>
            <person name="Biales A."/>
            <person name="Johnston J.S."/>
            <person name="Wellborn G.A."/>
            <person name="Rosendale A.J."/>
            <person name="Cridge A.G."/>
            <person name="Munoz-Torres M.C."/>
            <person name="Bain P.A."/>
            <person name="Manny A.R."/>
            <person name="Major K.M."/>
            <person name="Lambert F.N."/>
            <person name="Vulpe C.D."/>
            <person name="Tuck P."/>
            <person name="Blalock B.J."/>
            <person name="Lin Y.-Y."/>
            <person name="Smith M.E."/>
            <person name="Ochoa-Acuna H."/>
            <person name="Chen M.-J.M."/>
            <person name="Childers C.P."/>
            <person name="Qu J."/>
            <person name="Dugan S."/>
            <person name="Lee S.L."/>
            <person name="Chao H."/>
            <person name="Dinh H."/>
            <person name="Han Y."/>
            <person name="Doddapaneni H."/>
            <person name="Worley K.C."/>
            <person name="Muzny D.M."/>
            <person name="Gibbs R.A."/>
            <person name="Richards S."/>
        </authorList>
    </citation>
    <scope>NUCLEOTIDE SEQUENCE</scope>
    <source>
        <strain evidence="4">HAZT.00-mixed</strain>
        <tissue evidence="4">Whole organism</tissue>
    </source>
</reference>
<evidence type="ECO:0000259" key="3">
    <source>
        <dbReference type="PROSITE" id="PS50238"/>
    </source>
</evidence>
<dbReference type="PANTHER" id="PTHR15729:SF10">
    <property type="entry name" value="GTPASE-ACTIVATING PROTEIN CDGAPR"/>
    <property type="match status" value="1"/>
</dbReference>
<keyword evidence="1" id="KW-0343">GTPase activation</keyword>
<feature type="region of interest" description="Disordered" evidence="2">
    <location>
        <begin position="799"/>
        <end position="833"/>
    </location>
</feature>
<dbReference type="Pfam" id="PF00620">
    <property type="entry name" value="RhoGAP"/>
    <property type="match status" value="1"/>
</dbReference>
<accession>A0A6A0GXA3</accession>
<feature type="region of interest" description="Disordered" evidence="2">
    <location>
        <begin position="357"/>
        <end position="378"/>
    </location>
</feature>
<reference evidence="4" key="1">
    <citation type="submission" date="2014-08" db="EMBL/GenBank/DDBJ databases">
        <authorList>
            <person name="Murali S."/>
            <person name="Richards S."/>
            <person name="Bandaranaike D."/>
            <person name="Bellair M."/>
            <person name="Blankenburg K."/>
            <person name="Chao H."/>
            <person name="Dinh H."/>
            <person name="Doddapaneni H."/>
            <person name="Dugan-Rocha S."/>
            <person name="Elkadiri S."/>
            <person name="Gnanaolivu R."/>
            <person name="Hughes D."/>
            <person name="Lee S."/>
            <person name="Li M."/>
            <person name="Ming W."/>
            <person name="Munidasa M."/>
            <person name="Muniz J."/>
            <person name="Nguyen L."/>
            <person name="Osuji N."/>
            <person name="Pu L.-L."/>
            <person name="Puazo M."/>
            <person name="Skinner E."/>
            <person name="Qu C."/>
            <person name="Quiroz J."/>
            <person name="Raj R."/>
            <person name="Weissenberger G."/>
            <person name="Xin Y."/>
            <person name="Zou X."/>
            <person name="Han Y."/>
            <person name="Worley K."/>
            <person name="Muzny D."/>
            <person name="Gibbs R."/>
        </authorList>
    </citation>
    <scope>NUCLEOTIDE SEQUENCE</scope>
    <source>
        <strain evidence="4">HAZT.00-mixed</strain>
        <tissue evidence="4">Whole organism</tissue>
    </source>
</reference>
<feature type="compositionally biased region" description="Basic and acidic residues" evidence="2">
    <location>
        <begin position="548"/>
        <end position="557"/>
    </location>
</feature>
<feature type="domain" description="Rho-GAP" evidence="3">
    <location>
        <begin position="143"/>
        <end position="346"/>
    </location>
</feature>
<gene>
    <name evidence="4" type="ORF">HAZT_HAZT001976</name>
</gene>
<feature type="compositionally biased region" description="Basic and acidic residues" evidence="2">
    <location>
        <begin position="29"/>
        <end position="40"/>
    </location>
</feature>
<feature type="region of interest" description="Disordered" evidence="2">
    <location>
        <begin position="27"/>
        <end position="61"/>
    </location>
</feature>
<dbReference type="SUPFAM" id="SSF48350">
    <property type="entry name" value="GTPase activation domain, GAP"/>
    <property type="match status" value="1"/>
</dbReference>
<feature type="region of interest" description="Disordered" evidence="2">
    <location>
        <begin position="493"/>
        <end position="575"/>
    </location>
</feature>
<dbReference type="OrthoDB" id="5873004at2759"/>
<sequence length="982" mass="108723">MISVIDMPPAEESVWWRGKRGFQVGFFPNKEKKTSSHPSHEDDDGTEDEGEEGSGDNNESSTTYELKACNRWVPQALHPHPLGVAGSRCAPSSPLQRRAAAPTKPVLRKHGKLIAFFRSFILSRPSRRKLKRQGILKERVFGCDLGEHLSNSGHNLPMVLKCCAEFIESHGTVDGIYRLSGITSNIQKLRNAFDEDRIPDLYGDESILQDIHCVGSVLKMYFRELPNPLLTYQLYESFVAAVTQSEEERLLHVRDVVRQLPPPNSRTLEYLIRHLARVACHSSETGMTPKNIAIVWAPNLLRCKELEEGGVAALQVRLLLLGQKSYDVGTQAVVTEYLIRYVELIFCEQKPSPSPRPIRYGTHLTDVAGTPKKSRPKSLAISTPTKLLTIEEARLRVLTAAIKPDQKYIEVGGGPQSLPKNYHTVIELPNRKGGSLKQKKSPLGWKNIFSKGRTLSKQTLPELQHDRKISAPFDLNLTASAVATPEKICASRQNNGQTYAGQHRGQDMDTNCSTDDPSAANGSINDSPIPSPRTHNRSVSHDSYFNLLERDGGKTAPREGAVAEEGESDLELSPESSKMFIDISELNIDFNTSEAEMKIFSEDETLKSTSIEGSLSRSTLDMENLSMESGSIKTDVNSHIAIPVSKSVTETREVADELANTGLKTVSPVPAVMAESFPGYSNCSDVIMKNDVDNVSLGETKRERNDDADMEPLLMDTDMETNPVTPTLQCSPESSQIEEDNELLLDQETSIKPISDISSDLNDEAVWTEVTHTPIDSETWHPSQVEKVPVSPITQSLQRHKTSPDIPKPHTPVDNSAQLSKEAEDVPYKAKSGPVKKDITNALIEPEDEAIKRERIEKYKEERRMILREKFKSESFRGQTNMRFSGARKGPEIVADKDDVSVKDLVSVWGKDDTTSKSPTDKDARANKVASSATLSKPSAVSQQQRKIRDMAAMFEGPCGSSTPAPAGPPTKIMRQSSREGK</sequence>
<comment type="caution">
    <text evidence="4">The sequence shown here is derived from an EMBL/GenBank/DDBJ whole genome shotgun (WGS) entry which is preliminary data.</text>
</comment>
<dbReference type="Gene3D" id="1.10.555.10">
    <property type="entry name" value="Rho GTPase activation protein"/>
    <property type="match status" value="1"/>
</dbReference>
<dbReference type="PROSITE" id="PS50238">
    <property type="entry name" value="RHOGAP"/>
    <property type="match status" value="1"/>
</dbReference>
<evidence type="ECO:0000256" key="1">
    <source>
        <dbReference type="ARBA" id="ARBA00022468"/>
    </source>
</evidence>
<proteinExistence type="predicted"/>
<feature type="region of interest" description="Disordered" evidence="2">
    <location>
        <begin position="910"/>
        <end position="982"/>
    </location>
</feature>
<dbReference type="GO" id="GO:0007264">
    <property type="term" value="P:small GTPase-mediated signal transduction"/>
    <property type="evidence" value="ECO:0007669"/>
    <property type="project" value="TreeGrafter"/>
</dbReference>
<reference evidence="4" key="2">
    <citation type="journal article" date="2018" name="Environ. Sci. Technol.">
        <title>The Toxicogenome of Hyalella azteca: A Model for Sediment Ecotoxicology and Evolutionary Toxicology.</title>
        <authorList>
            <person name="Poynton H.C."/>
            <person name="Hasenbein S."/>
            <person name="Benoit J.B."/>
            <person name="Sepulveda M.S."/>
            <person name="Poelchau M.F."/>
            <person name="Hughes D.S.T."/>
            <person name="Murali S.C."/>
            <person name="Chen S."/>
            <person name="Glastad K.M."/>
            <person name="Goodisman M.A.D."/>
            <person name="Werren J.H."/>
            <person name="Vineis J.H."/>
            <person name="Bowen J.L."/>
            <person name="Friedrich M."/>
            <person name="Jones J."/>
            <person name="Robertson H.M."/>
            <person name="Feyereisen R."/>
            <person name="Mechler-Hickson A."/>
            <person name="Mathers N."/>
            <person name="Lee C.E."/>
            <person name="Colbourne J.K."/>
            <person name="Biales A."/>
            <person name="Johnston J.S."/>
            <person name="Wellborn G.A."/>
            <person name="Rosendale A.J."/>
            <person name="Cridge A.G."/>
            <person name="Munoz-Torres M.C."/>
            <person name="Bain P.A."/>
            <person name="Manny A.R."/>
            <person name="Major K.M."/>
            <person name="Lambert F.N."/>
            <person name="Vulpe C.D."/>
            <person name="Tuck P."/>
            <person name="Blalock B.J."/>
            <person name="Lin Y.Y."/>
            <person name="Smith M.E."/>
            <person name="Ochoa-Acuna H."/>
            <person name="Chen M.M."/>
            <person name="Childers C.P."/>
            <person name="Qu J."/>
            <person name="Dugan S."/>
            <person name="Lee S.L."/>
            <person name="Chao H."/>
            <person name="Dinh H."/>
            <person name="Han Y."/>
            <person name="Doddapaneni H."/>
            <person name="Worley K.C."/>
            <person name="Muzny D.M."/>
            <person name="Gibbs R.A."/>
            <person name="Richards S."/>
        </authorList>
    </citation>
    <scope>NUCLEOTIDE SEQUENCE</scope>
    <source>
        <strain evidence="4">HAZT.00-mixed</strain>
        <tissue evidence="4">Whole organism</tissue>
    </source>
</reference>
<feature type="compositionally biased region" description="Acidic residues" evidence="2">
    <location>
        <begin position="41"/>
        <end position="54"/>
    </location>
</feature>
<name>A0A6A0GXA3_HYAAZ</name>
<dbReference type="FunFam" id="1.10.555.10:FF:000002">
    <property type="entry name" value="rho GTPase-activating protein 32 isoform X1"/>
    <property type="match status" value="1"/>
</dbReference>
<evidence type="ECO:0000313" key="4">
    <source>
        <dbReference type="EMBL" id="KAA0191086.1"/>
    </source>
</evidence>
<feature type="compositionally biased region" description="Polar residues" evidence="2">
    <location>
        <begin position="508"/>
        <end position="528"/>
    </location>
</feature>
<feature type="region of interest" description="Disordered" evidence="2">
    <location>
        <begin position="84"/>
        <end position="103"/>
    </location>
</feature>
<feature type="compositionally biased region" description="Acidic residues" evidence="2">
    <location>
        <begin position="562"/>
        <end position="572"/>
    </location>
</feature>
<protein>
    <recommendedName>
        <fullName evidence="3">Rho-GAP domain-containing protein</fullName>
    </recommendedName>
</protein>